<protein>
    <submittedName>
        <fullName evidence="2">Coiled-coil domain-containing protein</fullName>
    </submittedName>
</protein>
<dbReference type="EMBL" id="JBHUMM010000037">
    <property type="protein sequence ID" value="MFD2672340.1"/>
    <property type="molecule type" value="Genomic_DNA"/>
</dbReference>
<evidence type="ECO:0000313" key="2">
    <source>
        <dbReference type="EMBL" id="MFD2672340.1"/>
    </source>
</evidence>
<reference evidence="3" key="1">
    <citation type="journal article" date="2019" name="Int. J. Syst. Evol. Microbiol.">
        <title>The Global Catalogue of Microorganisms (GCM) 10K type strain sequencing project: providing services to taxonomists for standard genome sequencing and annotation.</title>
        <authorList>
            <consortium name="The Broad Institute Genomics Platform"/>
            <consortium name="The Broad Institute Genome Sequencing Center for Infectious Disease"/>
            <person name="Wu L."/>
            <person name="Ma J."/>
        </authorList>
    </citation>
    <scope>NUCLEOTIDE SEQUENCE [LARGE SCALE GENOMIC DNA]</scope>
    <source>
        <strain evidence="3">KCTC 33676</strain>
    </source>
</reference>
<keyword evidence="1" id="KW-0175">Coiled coil</keyword>
<feature type="coiled-coil region" evidence="1">
    <location>
        <begin position="153"/>
        <end position="187"/>
    </location>
</feature>
<accession>A0ABW5RBA2</accession>
<gene>
    <name evidence="2" type="ORF">ACFSUC_12265</name>
</gene>
<keyword evidence="3" id="KW-1185">Reference proteome</keyword>
<evidence type="ECO:0000256" key="1">
    <source>
        <dbReference type="SAM" id="Coils"/>
    </source>
</evidence>
<comment type="caution">
    <text evidence="2">The sequence shown here is derived from an EMBL/GenBank/DDBJ whole genome shotgun (WGS) entry which is preliminary data.</text>
</comment>
<evidence type="ECO:0000313" key="3">
    <source>
        <dbReference type="Proteomes" id="UP001597497"/>
    </source>
</evidence>
<name>A0ABW5RBA2_9BACL</name>
<dbReference type="Gene3D" id="6.10.250.3150">
    <property type="match status" value="1"/>
</dbReference>
<organism evidence="2 3">
    <name type="scientific">Marinicrinis sediminis</name>
    <dbReference type="NCBI Taxonomy" id="1652465"/>
    <lineage>
        <taxon>Bacteria</taxon>
        <taxon>Bacillati</taxon>
        <taxon>Bacillota</taxon>
        <taxon>Bacilli</taxon>
        <taxon>Bacillales</taxon>
        <taxon>Paenibacillaceae</taxon>
    </lineage>
</organism>
<sequence length="374" mass="43687">MKRKSSFYRIIKLYLCLFLACLYGPFHTSYPEPVLALEEPSTEEFRQLLQKGLSLYEIERELSRLQDKEHYVSSQIELLTLQLEKEARQVDLLREQAGDILRSYYMGDRESLMLLMFSAESLSDFLAVYDMTQTIMELDNRKLKQYNSSYTRMLEQKNTLVQTREELRELRLAFVQQRNEHTALQAELDRELASHDQAEQIQAHLNQLSEGWEEKGLPLFEAYFQSLAKHMRDLPQAVASDQQVKRKGSTLHLTITDQTLNQFLRSKDDLFTNMTFQFEDGHLVARGESDGIAISMKGTYTLVEEEQPYIAFDIVELKYNYYLLPDTTAADLEDRFDLSFYPHLITDAVEVEAVQMEDGKLDIQLNVSLKDFLF</sequence>
<dbReference type="Proteomes" id="UP001597497">
    <property type="component" value="Unassembled WGS sequence"/>
</dbReference>
<proteinExistence type="predicted"/>
<dbReference type="RefSeq" id="WP_379929898.1">
    <property type="nucleotide sequence ID" value="NZ_JBHUMM010000037.1"/>
</dbReference>